<feature type="compositionally biased region" description="Basic and acidic residues" evidence="1">
    <location>
        <begin position="420"/>
        <end position="440"/>
    </location>
</feature>
<accession>R7UJ93</accession>
<dbReference type="EMBL" id="AMQN01001274">
    <property type="status" value="NOT_ANNOTATED_CDS"/>
    <property type="molecule type" value="Genomic_DNA"/>
</dbReference>
<dbReference type="OrthoDB" id="9945857at2759"/>
<keyword evidence="4" id="KW-1185">Reference proteome</keyword>
<gene>
    <name evidence="2" type="ORF">CAPTEDRAFT_227526</name>
</gene>
<feature type="region of interest" description="Disordered" evidence="1">
    <location>
        <begin position="362"/>
        <end position="441"/>
    </location>
</feature>
<dbReference type="PANTHER" id="PTHR32000">
    <property type="entry name" value="SIMILAR TO HYPOTHETICAL PROTEIN"/>
    <property type="match status" value="1"/>
</dbReference>
<dbReference type="Pfam" id="PF17824">
    <property type="entry name" value="DUF5586"/>
    <property type="match status" value="2"/>
</dbReference>
<organism evidence="2">
    <name type="scientific">Capitella teleta</name>
    <name type="common">Polychaete worm</name>
    <dbReference type="NCBI Taxonomy" id="283909"/>
    <lineage>
        <taxon>Eukaryota</taxon>
        <taxon>Metazoa</taxon>
        <taxon>Spiralia</taxon>
        <taxon>Lophotrochozoa</taxon>
        <taxon>Annelida</taxon>
        <taxon>Polychaeta</taxon>
        <taxon>Sedentaria</taxon>
        <taxon>Scolecida</taxon>
        <taxon>Capitellidae</taxon>
        <taxon>Capitella</taxon>
    </lineage>
</organism>
<reference evidence="2 4" key="2">
    <citation type="journal article" date="2013" name="Nature">
        <title>Insights into bilaterian evolution from three spiralian genomes.</title>
        <authorList>
            <person name="Simakov O."/>
            <person name="Marletaz F."/>
            <person name="Cho S.J."/>
            <person name="Edsinger-Gonzales E."/>
            <person name="Havlak P."/>
            <person name="Hellsten U."/>
            <person name="Kuo D.H."/>
            <person name="Larsson T."/>
            <person name="Lv J."/>
            <person name="Arendt D."/>
            <person name="Savage R."/>
            <person name="Osoegawa K."/>
            <person name="de Jong P."/>
            <person name="Grimwood J."/>
            <person name="Chapman J.A."/>
            <person name="Shapiro H."/>
            <person name="Aerts A."/>
            <person name="Otillar R.P."/>
            <person name="Terry A.Y."/>
            <person name="Boore J.L."/>
            <person name="Grigoriev I.V."/>
            <person name="Lindberg D.R."/>
            <person name="Seaver E.C."/>
            <person name="Weisblat D.A."/>
            <person name="Putnam N.H."/>
            <person name="Rokhsar D.S."/>
        </authorList>
    </citation>
    <scope>NUCLEOTIDE SEQUENCE</scope>
    <source>
        <strain evidence="2 4">I ESC-2004</strain>
    </source>
</reference>
<dbReference type="EMBL" id="KB300949">
    <property type="protein sequence ID" value="ELU06153.1"/>
    <property type="molecule type" value="Genomic_DNA"/>
</dbReference>
<protein>
    <submittedName>
        <fullName evidence="2 3">Uncharacterized protein</fullName>
    </submittedName>
</protein>
<dbReference type="Gene3D" id="1.20.890.10">
    <property type="entry name" value="cAMP-dependent protein kinase regulatory subunit, dimerization-anchoring domain"/>
    <property type="match status" value="1"/>
</dbReference>
<feature type="compositionally biased region" description="Basic residues" evidence="1">
    <location>
        <begin position="194"/>
        <end position="204"/>
    </location>
</feature>
<dbReference type="OMA" id="GSSPAGX"/>
<dbReference type="InterPro" id="IPR040687">
    <property type="entry name" value="DUF5586"/>
</dbReference>
<feature type="region of interest" description="Disordered" evidence="1">
    <location>
        <begin position="178"/>
        <end position="204"/>
    </location>
</feature>
<feature type="region of interest" description="Disordered" evidence="1">
    <location>
        <begin position="294"/>
        <end position="327"/>
    </location>
</feature>
<dbReference type="AlphaFoldDB" id="R7UJ93"/>
<proteinExistence type="predicted"/>
<evidence type="ECO:0000313" key="2">
    <source>
        <dbReference type="EMBL" id="ELU06153.1"/>
    </source>
</evidence>
<dbReference type="CDD" id="cd22980">
    <property type="entry name" value="DD_VEST1"/>
    <property type="match status" value="1"/>
</dbReference>
<evidence type="ECO:0000256" key="1">
    <source>
        <dbReference type="SAM" id="MobiDB-lite"/>
    </source>
</evidence>
<dbReference type="SUPFAM" id="SSF47391">
    <property type="entry name" value="Dimerization-anchoring domain of cAMP-dependent PK regulatory subunit"/>
    <property type="match status" value="1"/>
</dbReference>
<evidence type="ECO:0000313" key="4">
    <source>
        <dbReference type="Proteomes" id="UP000014760"/>
    </source>
</evidence>
<reference evidence="3" key="3">
    <citation type="submission" date="2015-06" db="UniProtKB">
        <authorList>
            <consortium name="EnsemblMetazoa"/>
        </authorList>
    </citation>
    <scope>IDENTIFICATION</scope>
</reference>
<feature type="region of interest" description="Disordered" evidence="1">
    <location>
        <begin position="74"/>
        <end position="139"/>
    </location>
</feature>
<dbReference type="EnsemblMetazoa" id="CapteT227526">
    <property type="protein sequence ID" value="CapteP227526"/>
    <property type="gene ID" value="CapteG227526"/>
</dbReference>
<evidence type="ECO:0000313" key="3">
    <source>
        <dbReference type="EnsemblMetazoa" id="CapteP227526"/>
    </source>
</evidence>
<dbReference type="HOGENOM" id="CLU_528119_0_0_1"/>
<sequence>MASQEEIQSYLQRHKIGLLFEDLMSKLINDQPDEPLAYLSGVLHFRAEKKGQKSHLRKSMGDFDTAAVAKDRVYEKPWQTNTRRSRPKELDTKGVRRSMPAKADWDATNKSPTTFDDFWDQGNKGATKKRSASPSKKTNAWANLDAQDEDLLYLSHGYRGPQRQELSDPLAGEFSLAKANVEKPRAQSPAKTNSRAKGRKHDALKHKCEQQKLIMANQRARDSGFEEEKDLDEDNAIELMEDLEELKREGAGNLKNKSGIRISNTQRASSRITEPQVKVGICARCATVMSGCMPSEKSEKYGQLPDVDDEASPRFPSAPYSSGPFANDDDEFESVSQVTGPRKPVWQETDQDALTPRKGAHMFTSNMAPTKGYPMYSSDRPMTSGGRSMSPNRGPAEPLRQTWAANTSSDTNVPLPKDPTSPKKPVEGQVEKPDTSRTKDDELDVTRGGWAVHGDETDMSSVYGAPINGQKNRGSYQGADFFFHGLYEEYYLELTLHAWHGICKFEDVKRCHTHHL</sequence>
<name>R7UJ93_CAPTE</name>
<dbReference type="PANTHER" id="PTHR32000:SF3">
    <property type="entry name" value="RIKEN CDNA A830018L16 GENE"/>
    <property type="match status" value="1"/>
</dbReference>
<reference evidence="4" key="1">
    <citation type="submission" date="2012-12" db="EMBL/GenBank/DDBJ databases">
        <authorList>
            <person name="Hellsten U."/>
            <person name="Grimwood J."/>
            <person name="Chapman J.A."/>
            <person name="Shapiro H."/>
            <person name="Aerts A."/>
            <person name="Otillar R.P."/>
            <person name="Terry A.Y."/>
            <person name="Boore J.L."/>
            <person name="Simakov O."/>
            <person name="Marletaz F."/>
            <person name="Cho S.-J."/>
            <person name="Edsinger-Gonzales E."/>
            <person name="Havlak P."/>
            <person name="Kuo D.-H."/>
            <person name="Larsson T."/>
            <person name="Lv J."/>
            <person name="Arendt D."/>
            <person name="Savage R."/>
            <person name="Osoegawa K."/>
            <person name="de Jong P."/>
            <person name="Lindberg D.R."/>
            <person name="Seaver E.C."/>
            <person name="Weisblat D.A."/>
            <person name="Putnam N.H."/>
            <person name="Grigoriev I.V."/>
            <person name="Rokhsar D.S."/>
        </authorList>
    </citation>
    <scope>NUCLEOTIDE SEQUENCE</scope>
    <source>
        <strain evidence="4">I ESC-2004</strain>
    </source>
</reference>
<dbReference type="Proteomes" id="UP000014760">
    <property type="component" value="Unassembled WGS sequence"/>
</dbReference>
<feature type="compositionally biased region" description="Polar residues" evidence="1">
    <location>
        <begin position="403"/>
        <end position="412"/>
    </location>
</feature>